<gene>
    <name evidence="1" type="ORF">VSR83_27730</name>
</gene>
<accession>A0ACC6RPW6</accession>
<organism evidence="1 2">
    <name type="scientific">Paraburkholderia unamae</name>
    <dbReference type="NCBI Taxonomy" id="219649"/>
    <lineage>
        <taxon>Bacteria</taxon>
        <taxon>Pseudomonadati</taxon>
        <taxon>Pseudomonadota</taxon>
        <taxon>Betaproteobacteria</taxon>
        <taxon>Burkholderiales</taxon>
        <taxon>Burkholderiaceae</taxon>
        <taxon>Paraburkholderia</taxon>
    </lineage>
</organism>
<proteinExistence type="predicted"/>
<dbReference type="Proteomes" id="UP001392318">
    <property type="component" value="Unassembled WGS sequence"/>
</dbReference>
<evidence type="ECO:0000313" key="1">
    <source>
        <dbReference type="EMBL" id="MEM5403781.1"/>
    </source>
</evidence>
<protein>
    <submittedName>
        <fullName evidence="1">Uncharacterized protein</fullName>
    </submittedName>
</protein>
<keyword evidence="2" id="KW-1185">Reference proteome</keyword>
<dbReference type="EMBL" id="JAYMRU010000024">
    <property type="protein sequence ID" value="MEM5403781.1"/>
    <property type="molecule type" value="Genomic_DNA"/>
</dbReference>
<reference evidence="1" key="1">
    <citation type="submission" date="2024-01" db="EMBL/GenBank/DDBJ databases">
        <title>The diversity of rhizobia nodulating Mimosa spp. in eleven states of Brazil covering several biomes is determined by host plant, location, and edaphic factors.</title>
        <authorList>
            <person name="Rouws L."/>
            <person name="Barauna A."/>
            <person name="Beukes C."/>
            <person name="De Faria S.M."/>
            <person name="Gross E."/>
            <person name="Dos Reis Junior F.B."/>
            <person name="Simon M."/>
            <person name="Maluk M."/>
            <person name="Odee D.W."/>
            <person name="Kenicer G."/>
            <person name="Young J.P.W."/>
            <person name="Reis V.M."/>
            <person name="Zilli J."/>
            <person name="James E.K."/>
        </authorList>
    </citation>
    <scope>NUCLEOTIDE SEQUENCE</scope>
    <source>
        <strain evidence="1">JPY452</strain>
    </source>
</reference>
<name>A0ACC6RPW6_9BURK</name>
<sequence>MKPQAEQKQQKKRKGKRRDPQPVTRHDAKPAKGRYARRDMRALDDDGA</sequence>
<comment type="caution">
    <text evidence="1">The sequence shown here is derived from an EMBL/GenBank/DDBJ whole genome shotgun (WGS) entry which is preliminary data.</text>
</comment>
<evidence type="ECO:0000313" key="2">
    <source>
        <dbReference type="Proteomes" id="UP001392318"/>
    </source>
</evidence>